<dbReference type="GO" id="GO:0003676">
    <property type="term" value="F:nucleic acid binding"/>
    <property type="evidence" value="ECO:0007669"/>
    <property type="project" value="InterPro"/>
</dbReference>
<feature type="short sequence motif" description="Q motif" evidence="6">
    <location>
        <begin position="43"/>
        <end position="71"/>
    </location>
</feature>
<accession>A0A1F4ZW98</accession>
<evidence type="ECO:0000256" key="6">
    <source>
        <dbReference type="PROSITE-ProRule" id="PRU00552"/>
    </source>
</evidence>
<evidence type="ECO:0000256" key="3">
    <source>
        <dbReference type="ARBA" id="ARBA00022806"/>
    </source>
</evidence>
<feature type="domain" description="Helicase C-terminal" evidence="8">
    <location>
        <begin position="253"/>
        <end position="384"/>
    </location>
</feature>
<dbReference type="EMBL" id="MEXR01000001">
    <property type="protein sequence ID" value="OGD10652.1"/>
    <property type="molecule type" value="Genomic_DNA"/>
</dbReference>
<dbReference type="PROSITE" id="PS51194">
    <property type="entry name" value="HELICASE_CTER"/>
    <property type="match status" value="1"/>
</dbReference>
<dbReference type="Pfam" id="PF00271">
    <property type="entry name" value="Helicase_C"/>
    <property type="match status" value="1"/>
</dbReference>
<evidence type="ECO:0000256" key="4">
    <source>
        <dbReference type="ARBA" id="ARBA00022840"/>
    </source>
</evidence>
<gene>
    <name evidence="10" type="ORF">A2397_00075</name>
</gene>
<dbReference type="InterPro" id="IPR011545">
    <property type="entry name" value="DEAD/DEAH_box_helicase_dom"/>
</dbReference>
<feature type="domain" description="DEAD-box RNA helicase Q" evidence="9">
    <location>
        <begin position="43"/>
        <end position="71"/>
    </location>
</feature>
<dbReference type="InterPro" id="IPR001650">
    <property type="entry name" value="Helicase_C-like"/>
</dbReference>
<name>A0A1F4ZW98_9BACT</name>
<dbReference type="AlphaFoldDB" id="A0A1F4ZW98"/>
<dbReference type="PROSITE" id="PS51195">
    <property type="entry name" value="Q_MOTIF"/>
    <property type="match status" value="1"/>
</dbReference>
<organism evidence="10 11">
    <name type="scientific">Candidatus Amesbacteria bacterium RIFOXYB1_FULL_44_23</name>
    <dbReference type="NCBI Taxonomy" id="1797263"/>
    <lineage>
        <taxon>Bacteria</taxon>
        <taxon>Candidatus Amesiibacteriota</taxon>
    </lineage>
</organism>
<feature type="domain" description="Helicase ATP-binding" evidence="7">
    <location>
        <begin position="74"/>
        <end position="243"/>
    </location>
</feature>
<dbReference type="CDD" id="cd00268">
    <property type="entry name" value="DEADc"/>
    <property type="match status" value="1"/>
</dbReference>
<keyword evidence="3" id="KW-0347">Helicase</keyword>
<dbReference type="GO" id="GO:0003724">
    <property type="term" value="F:RNA helicase activity"/>
    <property type="evidence" value="ECO:0007669"/>
    <property type="project" value="InterPro"/>
</dbReference>
<evidence type="ECO:0000256" key="5">
    <source>
        <dbReference type="ARBA" id="ARBA00038437"/>
    </source>
</evidence>
<dbReference type="InterPro" id="IPR044742">
    <property type="entry name" value="DEAD/DEAH_RhlB"/>
</dbReference>
<dbReference type="SMART" id="SM00487">
    <property type="entry name" value="DEXDc"/>
    <property type="match status" value="1"/>
</dbReference>
<dbReference type="CDD" id="cd18787">
    <property type="entry name" value="SF2_C_DEAD"/>
    <property type="match status" value="1"/>
</dbReference>
<evidence type="ECO:0000259" key="8">
    <source>
        <dbReference type="PROSITE" id="PS51194"/>
    </source>
</evidence>
<keyword evidence="4" id="KW-0067">ATP-binding</keyword>
<evidence type="ECO:0000256" key="2">
    <source>
        <dbReference type="ARBA" id="ARBA00022801"/>
    </source>
</evidence>
<dbReference type="GO" id="GO:0005524">
    <property type="term" value="F:ATP binding"/>
    <property type="evidence" value="ECO:0007669"/>
    <property type="project" value="UniProtKB-KW"/>
</dbReference>
<dbReference type="SUPFAM" id="SSF52540">
    <property type="entry name" value="P-loop containing nucleoside triphosphate hydrolases"/>
    <property type="match status" value="1"/>
</dbReference>
<dbReference type="Proteomes" id="UP000176424">
    <property type="component" value="Unassembled WGS sequence"/>
</dbReference>
<dbReference type="InterPro" id="IPR014014">
    <property type="entry name" value="RNA_helicase_DEAD_Q_motif"/>
</dbReference>
<protein>
    <recommendedName>
        <fullName evidence="12">RNA helicase</fullName>
    </recommendedName>
</protein>
<comment type="caution">
    <text evidence="10">The sequence shown here is derived from an EMBL/GenBank/DDBJ whole genome shotgun (WGS) entry which is preliminary data.</text>
</comment>
<dbReference type="Pfam" id="PF00270">
    <property type="entry name" value="DEAD"/>
    <property type="match status" value="1"/>
</dbReference>
<evidence type="ECO:0000259" key="9">
    <source>
        <dbReference type="PROSITE" id="PS51195"/>
    </source>
</evidence>
<dbReference type="InterPro" id="IPR050079">
    <property type="entry name" value="DEAD_box_RNA_helicase"/>
</dbReference>
<dbReference type="GO" id="GO:0005829">
    <property type="term" value="C:cytosol"/>
    <property type="evidence" value="ECO:0007669"/>
    <property type="project" value="TreeGrafter"/>
</dbReference>
<keyword evidence="2" id="KW-0378">Hydrolase</keyword>
<dbReference type="PROSITE" id="PS51192">
    <property type="entry name" value="HELICASE_ATP_BIND_1"/>
    <property type="match status" value="1"/>
</dbReference>
<evidence type="ECO:0000313" key="11">
    <source>
        <dbReference type="Proteomes" id="UP000176424"/>
    </source>
</evidence>
<dbReference type="STRING" id="1797263.A2397_00075"/>
<evidence type="ECO:0000259" key="7">
    <source>
        <dbReference type="PROSITE" id="PS51192"/>
    </source>
</evidence>
<dbReference type="InterPro" id="IPR027417">
    <property type="entry name" value="P-loop_NTPase"/>
</dbReference>
<evidence type="ECO:0000313" key="10">
    <source>
        <dbReference type="EMBL" id="OGD10652.1"/>
    </source>
</evidence>
<dbReference type="InterPro" id="IPR014001">
    <property type="entry name" value="Helicase_ATP-bd"/>
</dbReference>
<dbReference type="PANTHER" id="PTHR47959:SF13">
    <property type="entry name" value="ATP-DEPENDENT RNA HELICASE RHLE"/>
    <property type="match status" value="1"/>
</dbReference>
<dbReference type="GO" id="GO:0016787">
    <property type="term" value="F:hydrolase activity"/>
    <property type="evidence" value="ECO:0007669"/>
    <property type="project" value="UniProtKB-KW"/>
</dbReference>
<proteinExistence type="inferred from homology"/>
<sequence>MKYFNRQPNRSSQHRVRTFDPTVLVKNQPQTPPAAPVAYVPKNSFSDFNFHPTLQNNIKARNFTTLTPIQDQTIPLLLAGKDVVGIASTGTGKTAAFLTPLIQKAIIDRTQKVLILAPTRELAVQIEQEFKSFAKNSGLFSALCIGGVNIRGQIYNLRYQPGFVIGTPGRIRDLANQGVINFSVFNNVVLDEVDRILDMGFVREITQILTALPKNRQSAFFSATVTPEVTRVMNGFLISPVTISVRANSTLPNISQEIVKANGKPKTDVLHDLLRRPGFDKVLVFGRTKHGLEKLASDLGKRGFPVVAIHGNKSQSQRQHSLELFKTNRIKVLLATDVASRGLDIDNVTHVINFDLPESFEDYVHRIGRTGRANKRGSALTLVP</sequence>
<dbReference type="PANTHER" id="PTHR47959">
    <property type="entry name" value="ATP-DEPENDENT RNA HELICASE RHLE-RELATED"/>
    <property type="match status" value="1"/>
</dbReference>
<dbReference type="SMART" id="SM00490">
    <property type="entry name" value="HELICc"/>
    <property type="match status" value="1"/>
</dbReference>
<comment type="similarity">
    <text evidence="5">Belongs to the DEAD box helicase family.</text>
</comment>
<evidence type="ECO:0008006" key="12">
    <source>
        <dbReference type="Google" id="ProtNLM"/>
    </source>
</evidence>
<keyword evidence="1" id="KW-0547">Nucleotide-binding</keyword>
<dbReference type="Gene3D" id="3.40.50.300">
    <property type="entry name" value="P-loop containing nucleotide triphosphate hydrolases"/>
    <property type="match status" value="2"/>
</dbReference>
<evidence type="ECO:0000256" key="1">
    <source>
        <dbReference type="ARBA" id="ARBA00022741"/>
    </source>
</evidence>
<reference evidence="10 11" key="1">
    <citation type="journal article" date="2016" name="Nat. Commun.">
        <title>Thousands of microbial genomes shed light on interconnected biogeochemical processes in an aquifer system.</title>
        <authorList>
            <person name="Anantharaman K."/>
            <person name="Brown C.T."/>
            <person name="Hug L.A."/>
            <person name="Sharon I."/>
            <person name="Castelle C.J."/>
            <person name="Probst A.J."/>
            <person name="Thomas B.C."/>
            <person name="Singh A."/>
            <person name="Wilkins M.J."/>
            <person name="Karaoz U."/>
            <person name="Brodie E.L."/>
            <person name="Williams K.H."/>
            <person name="Hubbard S.S."/>
            <person name="Banfield J.F."/>
        </authorList>
    </citation>
    <scope>NUCLEOTIDE SEQUENCE [LARGE SCALE GENOMIC DNA]</scope>
</reference>